<evidence type="ECO:0000313" key="2">
    <source>
        <dbReference type="Proteomes" id="UP001623592"/>
    </source>
</evidence>
<name>A0ABW8TJE7_9CLOT</name>
<keyword evidence="1" id="KW-0012">Acyltransferase</keyword>
<dbReference type="RefSeq" id="WP_406787729.1">
    <property type="nucleotide sequence ID" value="NZ_JBJIAA010000009.1"/>
</dbReference>
<protein>
    <submittedName>
        <fullName evidence="1">Acyltransferase</fullName>
    </submittedName>
</protein>
<reference evidence="1 2" key="1">
    <citation type="submission" date="2024-11" db="EMBL/GenBank/DDBJ databases">
        <authorList>
            <person name="Heng Y.C."/>
            <person name="Lim A.C.H."/>
            <person name="Lee J.K.Y."/>
            <person name="Kittelmann S."/>
        </authorList>
    </citation>
    <scope>NUCLEOTIDE SEQUENCE [LARGE SCALE GENOMIC DNA]</scope>
    <source>
        <strain evidence="1 2">WILCCON 0114</strain>
    </source>
</reference>
<dbReference type="SUPFAM" id="SSF51161">
    <property type="entry name" value="Trimeric LpxA-like enzymes"/>
    <property type="match status" value="1"/>
</dbReference>
<dbReference type="Proteomes" id="UP001623592">
    <property type="component" value="Unassembled WGS sequence"/>
</dbReference>
<keyword evidence="2" id="KW-1185">Reference proteome</keyword>
<keyword evidence="1" id="KW-0808">Transferase</keyword>
<evidence type="ECO:0000313" key="1">
    <source>
        <dbReference type="EMBL" id="MFL0251069.1"/>
    </source>
</evidence>
<dbReference type="PANTHER" id="PTHR43300:SF11">
    <property type="entry name" value="ACETYLTRANSFERASE RV3034C-RELATED"/>
    <property type="match status" value="1"/>
</dbReference>
<dbReference type="GO" id="GO:0016746">
    <property type="term" value="F:acyltransferase activity"/>
    <property type="evidence" value="ECO:0007669"/>
    <property type="project" value="UniProtKB-KW"/>
</dbReference>
<organism evidence="1 2">
    <name type="scientific">Clostridium neuense</name>
    <dbReference type="NCBI Taxonomy" id="1728934"/>
    <lineage>
        <taxon>Bacteria</taxon>
        <taxon>Bacillati</taxon>
        <taxon>Bacillota</taxon>
        <taxon>Clostridia</taxon>
        <taxon>Eubacteriales</taxon>
        <taxon>Clostridiaceae</taxon>
        <taxon>Clostridium</taxon>
    </lineage>
</organism>
<accession>A0ABW8TJE7</accession>
<dbReference type="CDD" id="cd04647">
    <property type="entry name" value="LbH_MAT_like"/>
    <property type="match status" value="1"/>
</dbReference>
<dbReference type="InterPro" id="IPR011004">
    <property type="entry name" value="Trimer_LpxA-like_sf"/>
</dbReference>
<dbReference type="Pfam" id="PF00132">
    <property type="entry name" value="Hexapep"/>
    <property type="match status" value="1"/>
</dbReference>
<dbReference type="PANTHER" id="PTHR43300">
    <property type="entry name" value="ACETYLTRANSFERASE"/>
    <property type="match status" value="1"/>
</dbReference>
<dbReference type="Pfam" id="PF14602">
    <property type="entry name" value="Hexapep_2"/>
    <property type="match status" value="1"/>
</dbReference>
<dbReference type="Gene3D" id="2.160.10.10">
    <property type="entry name" value="Hexapeptide repeat proteins"/>
    <property type="match status" value="1"/>
</dbReference>
<comment type="caution">
    <text evidence="1">The sequence shown here is derived from an EMBL/GenBank/DDBJ whole genome shotgun (WGS) entry which is preliminary data.</text>
</comment>
<gene>
    <name evidence="1" type="ORF">ACJDT4_11600</name>
</gene>
<dbReference type="InterPro" id="IPR050179">
    <property type="entry name" value="Trans_hexapeptide_repeat"/>
</dbReference>
<proteinExistence type="predicted"/>
<sequence length="189" mass="21228">MIKIKFEDEFKNYTHSKREEMYKNWNRVLPTNELFFDRWEKAKYLNCGEGSSIYDTSIIMGKVIIGKNVWIGPFTMIEGINGKVEIGDNCNISTGVNIYTHDSSMHVVSGGKLPFKKGDVHIGKNTYIGSMSVIKQNIIIGDNCIIGANSFVNKNIPDNSVAFGIPIKVVGEVINEAGDYKIKYFNSED</sequence>
<dbReference type="InterPro" id="IPR001451">
    <property type="entry name" value="Hexapep"/>
</dbReference>
<dbReference type="EMBL" id="JBJIAA010000009">
    <property type="protein sequence ID" value="MFL0251069.1"/>
    <property type="molecule type" value="Genomic_DNA"/>
</dbReference>